<reference evidence="2 3" key="1">
    <citation type="journal article" date="2020" name="Front. Microbiol.">
        <title>Genetic Organization of the aprX-lipA2 Operon Affects the Proteolytic Potential of Pseudomonas Species in Milk.</title>
        <authorList>
            <person name="Maier C."/>
            <person name="Huptas C."/>
            <person name="von Neubeck M."/>
            <person name="Scherer S."/>
            <person name="Wenning M."/>
            <person name="Lucking G."/>
        </authorList>
    </citation>
    <scope>NUCLEOTIDE SEQUENCE [LARGE SCALE GENOMIC DNA]</scope>
    <source>
        <strain evidence="2 3">WS 5094</strain>
    </source>
</reference>
<proteinExistence type="predicted"/>
<evidence type="ECO:0000313" key="3">
    <source>
        <dbReference type="Proteomes" id="UP000564604"/>
    </source>
</evidence>
<evidence type="ECO:0000313" key="2">
    <source>
        <dbReference type="EMBL" id="NNB52446.1"/>
    </source>
</evidence>
<comment type="caution">
    <text evidence="2">The sequence shown here is derived from an EMBL/GenBank/DDBJ whole genome shotgun (WGS) entry which is preliminary data.</text>
</comment>
<dbReference type="Proteomes" id="UP000564604">
    <property type="component" value="Unassembled WGS sequence"/>
</dbReference>
<sequence>MGKLDKSSSKAKALIHKCYSIIVCEIINPLGLPPHFASQRRFACGSKHGFLAGMAEAKIALLQYNHQHEDKMNGKKITSMIFKTLNYTNEIKKKSTNGHGGRRQLFKSIRHSLRIPASEPKKLEWFDEQSHLNLIWLPETGTTKLDDYPKEQREALLAKIADEAEAPTVVKNNRAELLEARTKLKNKVKSASKKETDDGCILAFHNILNVKGIADTEQLLSDLALFEIQRKNQKLDTVRKFLECHNEIESGPKPLIRKNQAVIQEAFFKFPSKNEVSGVSAEGRIDLIKGFYQQVFPEYPIHFIVLHGDEDVDLKDHSDHPHLFISTKNSKTGRYDLRETQINKVNSYLKKHRPGTELIGETPDFLESQLLFGYLQDMFYAYTNNRLLKNTPYYAKKHEKTEGHMNTLRYINGEAKKPKSDRAFNLYELAKIKRDEAENALNLAQQKKQEATHYVRKAQKYVKAQLTKAEDAIERQRLAEEATAEEREQADAYRRKTQNHIQNIESKSAESERIQGEITARIAELKLFKTNLGDLISGVVGWLDELFYEKRQDIQEKALERARLAYLRIQINDRTDGSEFINQADREIDRHLEVLDEHREELPYLPVSSEIKRKIKPR</sequence>
<dbReference type="EMBL" id="JAAQYX010000069">
    <property type="protein sequence ID" value="NNB52446.1"/>
    <property type="molecule type" value="Genomic_DNA"/>
</dbReference>
<dbReference type="RefSeq" id="WP_140387969.1">
    <property type="nucleotide sequence ID" value="NZ_JAAQYX010000069.1"/>
</dbReference>
<gene>
    <name evidence="2" type="ORF">HBN89_24865</name>
</gene>
<feature type="coiled-coil region" evidence="1">
    <location>
        <begin position="427"/>
        <end position="454"/>
    </location>
</feature>
<dbReference type="AlphaFoldDB" id="A0A9Q5FRH4"/>
<evidence type="ECO:0000256" key="1">
    <source>
        <dbReference type="SAM" id="Coils"/>
    </source>
</evidence>
<accession>A0A9Q5FRH4</accession>
<keyword evidence="1" id="KW-0175">Coiled coil</keyword>
<protein>
    <submittedName>
        <fullName evidence="2">Uncharacterized protein</fullName>
    </submittedName>
</protein>
<name>A0A9Q5FRH4_PSEFR</name>
<organism evidence="2 3">
    <name type="scientific">Pseudomonas fragi</name>
    <dbReference type="NCBI Taxonomy" id="296"/>
    <lineage>
        <taxon>Bacteria</taxon>
        <taxon>Pseudomonadati</taxon>
        <taxon>Pseudomonadota</taxon>
        <taxon>Gammaproteobacteria</taxon>
        <taxon>Pseudomonadales</taxon>
        <taxon>Pseudomonadaceae</taxon>
        <taxon>Pseudomonas</taxon>
    </lineage>
</organism>